<evidence type="ECO:0000256" key="3">
    <source>
        <dbReference type="ARBA" id="ARBA00014109"/>
    </source>
</evidence>
<protein>
    <recommendedName>
        <fullName evidence="3">NADH dehydrogenase [ubiquinone] 1 beta subcomplex subunit 10</fullName>
    </recommendedName>
    <alternativeName>
        <fullName evidence="11">Complex I-PDSW</fullName>
    </alternativeName>
    <alternativeName>
        <fullName evidence="12">NADH-ubiquinone oxidoreductase PDSW subunit</fullName>
    </alternativeName>
</protein>
<keyword evidence="7" id="KW-0249">Electron transport</keyword>
<dbReference type="Proteomes" id="UP000694392">
    <property type="component" value="Unplaced"/>
</dbReference>
<comment type="function">
    <text evidence="10">Accessory subunit that is involved in the functional assembly of the mitochondrial respiratory chain complex I. Complex I has an NADH dehydrogenase activity with ubiquinone as an immediate electron acceptor and mediates the transfer of electrons from NADH to the respiratory chain.</text>
</comment>
<gene>
    <name evidence="14" type="primary">NDUFB10</name>
</gene>
<dbReference type="GeneTree" id="ENSGT00390000006348"/>
<dbReference type="OMA" id="CKPILEQ"/>
<dbReference type="InterPro" id="IPR039993">
    <property type="entry name" value="NDUFB10"/>
</dbReference>
<evidence type="ECO:0000256" key="9">
    <source>
        <dbReference type="ARBA" id="ARBA00023136"/>
    </source>
</evidence>
<proteinExistence type="inferred from homology"/>
<dbReference type="PANTHER" id="PTHR13094">
    <property type="entry name" value="NADH-UBIQUINONE OXIDOREDUCTASE PDSW SUBUNIT"/>
    <property type="match status" value="1"/>
</dbReference>
<evidence type="ECO:0000256" key="7">
    <source>
        <dbReference type="ARBA" id="ARBA00022982"/>
    </source>
</evidence>
<evidence type="ECO:0000256" key="5">
    <source>
        <dbReference type="ARBA" id="ARBA00022660"/>
    </source>
</evidence>
<evidence type="ECO:0000256" key="1">
    <source>
        <dbReference type="ARBA" id="ARBA00004443"/>
    </source>
</evidence>
<evidence type="ECO:0000256" key="10">
    <source>
        <dbReference type="ARBA" id="ARBA00024857"/>
    </source>
</evidence>
<organism evidence="14 15">
    <name type="scientific">Sphenodon punctatus</name>
    <name type="common">Tuatara</name>
    <name type="synonym">Hatteria punctata</name>
    <dbReference type="NCBI Taxonomy" id="8508"/>
    <lineage>
        <taxon>Eukaryota</taxon>
        <taxon>Metazoa</taxon>
        <taxon>Chordata</taxon>
        <taxon>Craniata</taxon>
        <taxon>Vertebrata</taxon>
        <taxon>Euteleostomi</taxon>
        <taxon>Lepidosauria</taxon>
        <taxon>Sphenodontia</taxon>
        <taxon>Sphenodontidae</taxon>
        <taxon>Sphenodon</taxon>
    </lineage>
</organism>
<keyword evidence="5" id="KW-0679">Respiratory chain</keyword>
<evidence type="ECO:0000256" key="4">
    <source>
        <dbReference type="ARBA" id="ARBA00022448"/>
    </source>
</evidence>
<evidence type="ECO:0000313" key="15">
    <source>
        <dbReference type="Proteomes" id="UP000694392"/>
    </source>
</evidence>
<dbReference type="GO" id="GO:0005743">
    <property type="term" value="C:mitochondrial inner membrane"/>
    <property type="evidence" value="ECO:0007669"/>
    <property type="project" value="UniProtKB-SubCell"/>
</dbReference>
<keyword evidence="15" id="KW-1185">Reference proteome</keyword>
<sequence length="176" mass="20952">MAEEPDRDVYPEPPRRTPAPNPQSAIPNPLNLVYAIFHYGVDVPVTAFREWMEQHHAKNRYYYYQQTYRRVPDLTQCLEADFPCIYEAELQWKRDYKVDQEIIKIMRDRLTACMQREKYDADQMCAKEKEQFTQTSKAYQTKYGDLGGFGNSKSCLMKQKHRMIDERKAGQQKVQH</sequence>
<evidence type="ECO:0000256" key="8">
    <source>
        <dbReference type="ARBA" id="ARBA00023128"/>
    </source>
</evidence>
<dbReference type="InterPro" id="IPR019377">
    <property type="entry name" value="NADH_UbQ_OxRdtase_su10"/>
</dbReference>
<reference evidence="14" key="2">
    <citation type="submission" date="2025-09" db="UniProtKB">
        <authorList>
            <consortium name="Ensembl"/>
        </authorList>
    </citation>
    <scope>IDENTIFICATION</scope>
</reference>
<keyword evidence="4" id="KW-0813">Transport</keyword>
<comment type="subcellular location">
    <subcellularLocation>
        <location evidence="1">Mitochondrion inner membrane</location>
        <topology evidence="1">Peripheral membrane protein</topology>
        <orientation evidence="1">Matrix side</orientation>
    </subcellularLocation>
</comment>
<keyword evidence="9" id="KW-0472">Membrane</keyword>
<evidence type="ECO:0000256" key="12">
    <source>
        <dbReference type="ARBA" id="ARBA00032549"/>
    </source>
</evidence>
<dbReference type="AlphaFoldDB" id="A0A8D0HAK2"/>
<evidence type="ECO:0000256" key="13">
    <source>
        <dbReference type="SAM" id="MobiDB-lite"/>
    </source>
</evidence>
<keyword evidence="8" id="KW-0496">Mitochondrion</keyword>
<comment type="similarity">
    <text evidence="2">Belongs to the complex I NDUFB10 subunit family.</text>
</comment>
<reference evidence="14" key="1">
    <citation type="submission" date="2025-08" db="UniProtKB">
        <authorList>
            <consortium name="Ensembl"/>
        </authorList>
    </citation>
    <scope>IDENTIFICATION</scope>
</reference>
<evidence type="ECO:0000256" key="11">
    <source>
        <dbReference type="ARBA" id="ARBA00030372"/>
    </source>
</evidence>
<evidence type="ECO:0000313" key="14">
    <source>
        <dbReference type="Ensembl" id="ENSSPUP00000016948.1"/>
    </source>
</evidence>
<keyword evidence="6" id="KW-0999">Mitochondrion inner membrane</keyword>
<dbReference type="Ensembl" id="ENSSPUT00000018051.1">
    <property type="protein sequence ID" value="ENSSPUP00000016948.1"/>
    <property type="gene ID" value="ENSSPUG00000013110.1"/>
</dbReference>
<feature type="region of interest" description="Disordered" evidence="13">
    <location>
        <begin position="1"/>
        <end position="24"/>
    </location>
</feature>
<dbReference type="PANTHER" id="PTHR13094:SF1">
    <property type="entry name" value="NADH DEHYDROGENASE [UBIQUINONE] 1 BETA SUBCOMPLEX SUBUNIT 10"/>
    <property type="match status" value="1"/>
</dbReference>
<dbReference type="Pfam" id="PF10249">
    <property type="entry name" value="NDUFB10"/>
    <property type="match status" value="1"/>
</dbReference>
<evidence type="ECO:0000256" key="6">
    <source>
        <dbReference type="ARBA" id="ARBA00022792"/>
    </source>
</evidence>
<accession>A0A8D0HAK2</accession>
<name>A0A8D0HAK2_SPHPU</name>
<evidence type="ECO:0000256" key="2">
    <source>
        <dbReference type="ARBA" id="ARBA00008317"/>
    </source>
</evidence>
<dbReference type="GO" id="GO:0045271">
    <property type="term" value="C:respiratory chain complex I"/>
    <property type="evidence" value="ECO:0007669"/>
    <property type="project" value="Ensembl"/>
</dbReference>